<evidence type="ECO:0000313" key="2">
    <source>
        <dbReference type="EMBL" id="EAT35222.1"/>
    </source>
</evidence>
<name>Q16LM5_AEDAE</name>
<dbReference type="AlphaFoldDB" id="Q16LM5"/>
<dbReference type="VEuPathDB" id="VectorBase:AAEL020236"/>
<reference evidence="2" key="2">
    <citation type="journal article" date="2007" name="Science">
        <title>Genome sequence of Aedes aegypti, a major arbovirus vector.</title>
        <authorList>
            <person name="Nene V."/>
            <person name="Wortman J.R."/>
            <person name="Lawson D."/>
            <person name="Haas B."/>
            <person name="Kodira C."/>
            <person name="Tu Z.J."/>
            <person name="Loftus B."/>
            <person name="Xi Z."/>
            <person name="Megy K."/>
            <person name="Grabherr M."/>
            <person name="Ren Q."/>
            <person name="Zdobnov E.M."/>
            <person name="Lobo N.F."/>
            <person name="Campbell K.S."/>
            <person name="Brown S.E."/>
            <person name="Bonaldo M.F."/>
            <person name="Zhu J."/>
            <person name="Sinkins S.P."/>
            <person name="Hogenkamp D.G."/>
            <person name="Amedeo P."/>
            <person name="Arensburger P."/>
            <person name="Atkinson P.W."/>
            <person name="Bidwell S."/>
            <person name="Biedler J."/>
            <person name="Birney E."/>
            <person name="Bruggner R.V."/>
            <person name="Costas J."/>
            <person name="Coy M.R."/>
            <person name="Crabtree J."/>
            <person name="Crawford M."/>
            <person name="Debruyn B."/>
            <person name="Decaprio D."/>
            <person name="Eiglmeier K."/>
            <person name="Eisenstadt E."/>
            <person name="El-Dorry H."/>
            <person name="Gelbart W.M."/>
            <person name="Gomes S.L."/>
            <person name="Hammond M."/>
            <person name="Hannick L.I."/>
            <person name="Hogan J.R."/>
            <person name="Holmes M.H."/>
            <person name="Jaffe D."/>
            <person name="Johnston J.S."/>
            <person name="Kennedy R.C."/>
            <person name="Koo H."/>
            <person name="Kravitz S."/>
            <person name="Kriventseva E.V."/>
            <person name="Kulp D."/>
            <person name="Labutti K."/>
            <person name="Lee E."/>
            <person name="Li S."/>
            <person name="Lovin D.D."/>
            <person name="Mao C."/>
            <person name="Mauceli E."/>
            <person name="Menck C.F."/>
            <person name="Miller J.R."/>
            <person name="Montgomery P."/>
            <person name="Mori A."/>
            <person name="Nascimento A.L."/>
            <person name="Naveira H.F."/>
            <person name="Nusbaum C."/>
            <person name="O'leary S."/>
            <person name="Orvis J."/>
            <person name="Pertea M."/>
            <person name="Quesneville H."/>
            <person name="Reidenbach K.R."/>
            <person name="Rogers Y.H."/>
            <person name="Roth C.W."/>
            <person name="Schneider J.R."/>
            <person name="Schatz M."/>
            <person name="Shumway M."/>
            <person name="Stanke M."/>
            <person name="Stinson E.O."/>
            <person name="Tubio J.M."/>
            <person name="Vanzee J.P."/>
            <person name="Verjovski-Almeida S."/>
            <person name="Werner D."/>
            <person name="White O."/>
            <person name="Wyder S."/>
            <person name="Zeng Q."/>
            <person name="Zhao Q."/>
            <person name="Zhao Y."/>
            <person name="Hill C.A."/>
            <person name="Raikhel A.S."/>
            <person name="Soares M.B."/>
            <person name="Knudson D.L."/>
            <person name="Lee N.H."/>
            <person name="Galagan J."/>
            <person name="Salzberg S.L."/>
            <person name="Paulsen I.T."/>
            <person name="Dimopoulos G."/>
            <person name="Collins F.H."/>
            <person name="Birren B."/>
            <person name="Fraser-Liggett C.M."/>
            <person name="Severson D.W."/>
        </authorList>
    </citation>
    <scope>NUCLEOTIDE SEQUENCE [LARGE SCALE GENOMIC DNA]</scope>
    <source>
        <strain evidence="2">Liverpool</strain>
    </source>
</reference>
<evidence type="ECO:0000256" key="1">
    <source>
        <dbReference type="SAM" id="MobiDB-lite"/>
    </source>
</evidence>
<reference evidence="2" key="3">
    <citation type="submission" date="2012-09" db="EMBL/GenBank/DDBJ databases">
        <authorList>
            <consortium name="VectorBase"/>
        </authorList>
    </citation>
    <scope>NUCLEOTIDE SEQUENCE</scope>
    <source>
        <strain evidence="2">Liverpool</strain>
    </source>
</reference>
<sequence length="133" mass="13739">MEQFFLSMNASRRTSGGSGSGSGGGGRRPSSSGDQAGSSSGSSSPISLERLKEKGKKLASAHVQRELAVTGQSEALELLLDEFLSPIRPIADADSIEWCKWLIAGGRTPGEFASIVLGKGDLYSASGGGQYSN</sequence>
<proteinExistence type="predicted"/>
<feature type="compositionally biased region" description="Gly residues" evidence="1">
    <location>
        <begin position="16"/>
        <end position="27"/>
    </location>
</feature>
<reference evidence="2" key="1">
    <citation type="submission" date="2005-10" db="EMBL/GenBank/DDBJ databases">
        <authorList>
            <person name="Loftus B.J."/>
            <person name="Nene V.M."/>
            <person name="Hannick L.I."/>
            <person name="Bidwell S."/>
            <person name="Haas B."/>
            <person name="Amedeo P."/>
            <person name="Orvis J."/>
            <person name="Wortman J.R."/>
            <person name="White O.R."/>
            <person name="Salzberg S."/>
            <person name="Shumway M."/>
            <person name="Koo H."/>
            <person name="Zhao Y."/>
            <person name="Holmes M."/>
            <person name="Miller J."/>
            <person name="Schatz M."/>
            <person name="Pop M."/>
            <person name="Pai G."/>
            <person name="Utterback T."/>
            <person name="Rogers Y.-H."/>
            <person name="Kravitz S."/>
            <person name="Fraser C.M."/>
        </authorList>
    </citation>
    <scope>NUCLEOTIDE SEQUENCE</scope>
    <source>
        <strain evidence="2">Liverpool</strain>
    </source>
</reference>
<dbReference type="STRING" id="7159.Q16LM5"/>
<gene>
    <name evidence="2" type="ORF">AaeL_AAEL012604</name>
</gene>
<evidence type="ECO:0000313" key="3">
    <source>
        <dbReference type="Proteomes" id="UP000682892"/>
    </source>
</evidence>
<feature type="compositionally biased region" description="Low complexity" evidence="1">
    <location>
        <begin position="28"/>
        <end position="47"/>
    </location>
</feature>
<dbReference type="EMBL" id="CH477900">
    <property type="protein sequence ID" value="EAT35222.1"/>
    <property type="molecule type" value="Genomic_DNA"/>
</dbReference>
<accession>Q16LM5</accession>
<protein>
    <submittedName>
        <fullName evidence="2">AAEL012604-PA</fullName>
    </submittedName>
</protein>
<dbReference type="PhylomeDB" id="Q16LM5"/>
<dbReference type="OMA" id="FMLVERA"/>
<dbReference type="Proteomes" id="UP000682892">
    <property type="component" value="Unassembled WGS sequence"/>
</dbReference>
<feature type="region of interest" description="Disordered" evidence="1">
    <location>
        <begin position="1"/>
        <end position="47"/>
    </location>
</feature>
<organism evidence="2 3">
    <name type="scientific">Aedes aegypti</name>
    <name type="common">Yellowfever mosquito</name>
    <name type="synonym">Culex aegypti</name>
    <dbReference type="NCBI Taxonomy" id="7159"/>
    <lineage>
        <taxon>Eukaryota</taxon>
        <taxon>Metazoa</taxon>
        <taxon>Ecdysozoa</taxon>
        <taxon>Arthropoda</taxon>
        <taxon>Hexapoda</taxon>
        <taxon>Insecta</taxon>
        <taxon>Pterygota</taxon>
        <taxon>Neoptera</taxon>
        <taxon>Endopterygota</taxon>
        <taxon>Diptera</taxon>
        <taxon>Nematocera</taxon>
        <taxon>Culicoidea</taxon>
        <taxon>Culicidae</taxon>
        <taxon>Culicinae</taxon>
        <taxon>Aedini</taxon>
        <taxon>Aedes</taxon>
        <taxon>Stegomyia</taxon>
    </lineage>
</organism>
<feature type="compositionally biased region" description="Polar residues" evidence="1">
    <location>
        <begin position="1"/>
        <end position="10"/>
    </location>
</feature>